<evidence type="ECO:0000313" key="3">
    <source>
        <dbReference type="EMBL" id="CAL8107750.1"/>
    </source>
</evidence>
<protein>
    <submittedName>
        <fullName evidence="3">Uncharacterized protein</fullName>
    </submittedName>
</protein>
<proteinExistence type="inferred from homology"/>
<dbReference type="InterPro" id="IPR050767">
    <property type="entry name" value="Sel1_AlgK"/>
</dbReference>
<reference evidence="3 4" key="1">
    <citation type="submission" date="2024-08" db="EMBL/GenBank/DDBJ databases">
        <authorList>
            <person name="Cucini C."/>
            <person name="Frati F."/>
        </authorList>
    </citation>
    <scope>NUCLEOTIDE SEQUENCE [LARGE SCALE GENOMIC DNA]</scope>
</reference>
<gene>
    <name evidence="3" type="ORF">ODALV1_LOCUS12761</name>
</gene>
<organism evidence="3 4">
    <name type="scientific">Orchesella dallaii</name>
    <dbReference type="NCBI Taxonomy" id="48710"/>
    <lineage>
        <taxon>Eukaryota</taxon>
        <taxon>Metazoa</taxon>
        <taxon>Ecdysozoa</taxon>
        <taxon>Arthropoda</taxon>
        <taxon>Hexapoda</taxon>
        <taxon>Collembola</taxon>
        <taxon>Entomobryomorpha</taxon>
        <taxon>Entomobryoidea</taxon>
        <taxon>Orchesellidae</taxon>
        <taxon>Orchesellinae</taxon>
        <taxon>Orchesella</taxon>
    </lineage>
</organism>
<name>A0ABP1QNU5_9HEXA</name>
<dbReference type="SUPFAM" id="SSF81901">
    <property type="entry name" value="HCP-like"/>
    <property type="match status" value="1"/>
</dbReference>
<dbReference type="Gene3D" id="1.25.40.10">
    <property type="entry name" value="Tetratricopeptide repeat domain"/>
    <property type="match status" value="3"/>
</dbReference>
<accession>A0ABP1QNU5</accession>
<comment type="caution">
    <text evidence="3">The sequence shown here is derived from an EMBL/GenBank/DDBJ whole genome shotgun (WGS) entry which is preliminary data.</text>
</comment>
<dbReference type="InterPro" id="IPR006597">
    <property type="entry name" value="Sel1-like"/>
</dbReference>
<dbReference type="SUPFAM" id="SSF48452">
    <property type="entry name" value="TPR-like"/>
    <property type="match status" value="1"/>
</dbReference>
<dbReference type="PANTHER" id="PTHR11102">
    <property type="entry name" value="SEL-1-LIKE PROTEIN"/>
    <property type="match status" value="1"/>
</dbReference>
<keyword evidence="4" id="KW-1185">Reference proteome</keyword>
<dbReference type="InterPro" id="IPR011990">
    <property type="entry name" value="TPR-like_helical_dom_sf"/>
</dbReference>
<sequence>MDSYSPQQYFHKLENMLLNSSQVLRKLFQLHWKTTSGKPWEETEKLGKQFIDGIGQSVYKDSTKKQKRLIAKGLLSEWDLSTLSTALQVFRNAEQEDDKTKAEFNAVISLKRLSNELSRHPTKKFYKKEFNRRFDTFRSSLRALQVKEERIDIMVKKAGATSSQTTFESFKKLLEEGVRELKSNEFTKALECFLMATNIPSLLLAEKYKVPAFFDAKQALECNDESWKAHHLLAQLYANYKKLDEAFEHCETAVVLAPEKTQLKTYLTYLKTLKGWLNLVEVDSFHIPFLPVPLTEFGIQIKAEKGIIIKLTEEQLRIVQKSGVFKGQEEVMQGNEYARGLTVSQDYEEAVRLFIKAAEVKNAAGIYALGFCYFFELGVKKNIEKAHELFLEAANLPACISVPASDFRVENFGVSDSQYALATFYLDDMIGEPDCSEVTKWYRKSAENGNENATYSLGLLHTEGIGYPRNLKMGETYLKEAINLGNYKSPLKLLQLYSFAYEPEKAREMLKLIKSQDVFKVSESAENLCRKKFNHGISLRKNCEQDVLAFEGKHNVDGNNTLFFLRADLYKTGGKSVKNILKFLKEAQSTGTSYNLWLDGNFKWDDLLYEKFVRLYHEGSPSGCCVMASLQSNYKLWELIIDIMDTNVDVNNKFIKLLHATFLHQFYYGTYIYLPPGGENTLKRITTQFFKRKCVGDGYKSEEDKDIRFCYIYVQILCGIKAGPNKDISMMLEMLLEGIEIYPDDNHFYNLLSYLFLRDEKHEVGLYYVLKGLEKLLNDKQLLFARAKHFSMLPDSDSEESIINYKRLLSETPGDYCLMPDAYYSIANVYRVIFGEDENNKRALNLMKQYYKMGQWSEGNMLPCYLPYKSKSKVLVANAIETTEVSSPSIPTKV</sequence>
<evidence type="ECO:0000256" key="1">
    <source>
        <dbReference type="ARBA" id="ARBA00038101"/>
    </source>
</evidence>
<dbReference type="Pfam" id="PF08238">
    <property type="entry name" value="Sel1"/>
    <property type="match status" value="4"/>
</dbReference>
<dbReference type="SMART" id="SM00671">
    <property type="entry name" value="SEL1"/>
    <property type="match status" value="5"/>
</dbReference>
<feature type="repeat" description="TPR" evidence="2">
    <location>
        <begin position="227"/>
        <end position="260"/>
    </location>
</feature>
<keyword evidence="2" id="KW-0802">TPR repeat</keyword>
<evidence type="ECO:0000313" key="4">
    <source>
        <dbReference type="Proteomes" id="UP001642540"/>
    </source>
</evidence>
<dbReference type="PANTHER" id="PTHR11102:SF160">
    <property type="entry name" value="ERAD-ASSOCIATED E3 UBIQUITIN-PROTEIN LIGASE COMPONENT HRD3"/>
    <property type="match status" value="1"/>
</dbReference>
<evidence type="ECO:0000256" key="2">
    <source>
        <dbReference type="PROSITE-ProRule" id="PRU00339"/>
    </source>
</evidence>
<dbReference type="PROSITE" id="PS50005">
    <property type="entry name" value="TPR"/>
    <property type="match status" value="1"/>
</dbReference>
<dbReference type="EMBL" id="CAXLJM020000039">
    <property type="protein sequence ID" value="CAL8107750.1"/>
    <property type="molecule type" value="Genomic_DNA"/>
</dbReference>
<comment type="similarity">
    <text evidence="1">Belongs to the sel-1 family.</text>
</comment>
<dbReference type="InterPro" id="IPR019734">
    <property type="entry name" value="TPR_rpt"/>
</dbReference>
<dbReference type="Proteomes" id="UP001642540">
    <property type="component" value="Unassembled WGS sequence"/>
</dbReference>